<name>A0A1I2N4J6_9BACL</name>
<proteinExistence type="predicted"/>
<keyword evidence="2" id="KW-1185">Reference proteome</keyword>
<sequence>MRADEDSIGYFTKLAAENLEITKNKLRHLTMALEKHGYKLTRNKSNQRIYFPEDLVSIRQVLKKVKEGLTIDEAAQGICEKTDLTHLPANVDQDMLLSKGEVTLLPDQFRSVIEEVAASAAEQAADRVVENFSSEFERRIELRDKQLMMRLREASESKRRKKGVVSRLFGY</sequence>
<dbReference type="Gene3D" id="1.10.1660.10">
    <property type="match status" value="1"/>
</dbReference>
<dbReference type="STRING" id="269670.SAMN02982927_00177"/>
<accession>A0A1I2N4J6</accession>
<evidence type="ECO:0008006" key="3">
    <source>
        <dbReference type="Google" id="ProtNLM"/>
    </source>
</evidence>
<dbReference type="EMBL" id="FOOY01000003">
    <property type="protein sequence ID" value="SFF96647.1"/>
    <property type="molecule type" value="Genomic_DNA"/>
</dbReference>
<gene>
    <name evidence="1" type="ORF">SAMN02982927_00177</name>
</gene>
<evidence type="ECO:0000313" key="2">
    <source>
        <dbReference type="Proteomes" id="UP000198752"/>
    </source>
</evidence>
<dbReference type="Proteomes" id="UP000198752">
    <property type="component" value="Unassembled WGS sequence"/>
</dbReference>
<dbReference type="RefSeq" id="WP_093669129.1">
    <property type="nucleotide sequence ID" value="NZ_FOOY01000003.1"/>
</dbReference>
<protein>
    <recommendedName>
        <fullName evidence="3">MerR HTH family regulatory protein</fullName>
    </recommendedName>
</protein>
<reference evidence="2" key="1">
    <citation type="submission" date="2016-10" db="EMBL/GenBank/DDBJ databases">
        <authorList>
            <person name="Varghese N."/>
            <person name="Submissions S."/>
        </authorList>
    </citation>
    <scope>NUCLEOTIDE SEQUENCE [LARGE SCALE GENOMIC DNA]</scope>
    <source>
        <strain evidence="2">ATCC 700379</strain>
    </source>
</reference>
<dbReference type="OrthoDB" id="2467384at2"/>
<organism evidence="1 2">
    <name type="scientific">Sporolactobacillus nakayamae</name>
    <dbReference type="NCBI Taxonomy" id="269670"/>
    <lineage>
        <taxon>Bacteria</taxon>
        <taxon>Bacillati</taxon>
        <taxon>Bacillota</taxon>
        <taxon>Bacilli</taxon>
        <taxon>Bacillales</taxon>
        <taxon>Sporolactobacillaceae</taxon>
        <taxon>Sporolactobacillus</taxon>
    </lineage>
</organism>
<dbReference type="AlphaFoldDB" id="A0A1I2N4J6"/>
<evidence type="ECO:0000313" key="1">
    <source>
        <dbReference type="EMBL" id="SFF96647.1"/>
    </source>
</evidence>